<organism evidence="1 2">
    <name type="scientific">Piloderma croceum (strain F 1598)</name>
    <dbReference type="NCBI Taxonomy" id="765440"/>
    <lineage>
        <taxon>Eukaryota</taxon>
        <taxon>Fungi</taxon>
        <taxon>Dikarya</taxon>
        <taxon>Basidiomycota</taxon>
        <taxon>Agaricomycotina</taxon>
        <taxon>Agaricomycetes</taxon>
        <taxon>Agaricomycetidae</taxon>
        <taxon>Atheliales</taxon>
        <taxon>Atheliaceae</taxon>
        <taxon>Piloderma</taxon>
    </lineage>
</organism>
<sequence length="226" mass="25785">MQSIYAYRTKVRESSTGVLQYHRESNHLRIWPWPSSGEARIPPCAMQDHRISHRMLWPCCLCPMMDVTKPNVVEAAIYIASQGEQAGQYVASCAKEECGYFVPFEKFYDKLGPIEVYARRAFGEGVPSRVTHISETRPAPSTSRPLKRTYAMLDINAGAILQRRPPAMRPSHETADLLAKLDARERPGISEVDFVTLFRKCECGYHMTRRAFMDHDCLNEVVDLTE</sequence>
<dbReference type="AlphaFoldDB" id="A0A0C3CBB2"/>
<dbReference type="OrthoDB" id="3048394at2759"/>
<reference evidence="2" key="2">
    <citation type="submission" date="2015-01" db="EMBL/GenBank/DDBJ databases">
        <title>Evolutionary Origins and Diversification of the Mycorrhizal Mutualists.</title>
        <authorList>
            <consortium name="DOE Joint Genome Institute"/>
            <consortium name="Mycorrhizal Genomics Consortium"/>
            <person name="Kohler A."/>
            <person name="Kuo A."/>
            <person name="Nagy L.G."/>
            <person name="Floudas D."/>
            <person name="Copeland A."/>
            <person name="Barry K.W."/>
            <person name="Cichocki N."/>
            <person name="Veneault-Fourrey C."/>
            <person name="LaButti K."/>
            <person name="Lindquist E.A."/>
            <person name="Lipzen A."/>
            <person name="Lundell T."/>
            <person name="Morin E."/>
            <person name="Murat C."/>
            <person name="Riley R."/>
            <person name="Ohm R."/>
            <person name="Sun H."/>
            <person name="Tunlid A."/>
            <person name="Henrissat B."/>
            <person name="Grigoriev I.V."/>
            <person name="Hibbett D.S."/>
            <person name="Martin F."/>
        </authorList>
    </citation>
    <scope>NUCLEOTIDE SEQUENCE [LARGE SCALE GENOMIC DNA]</scope>
    <source>
        <strain evidence="2">F 1598</strain>
    </source>
</reference>
<name>A0A0C3CBB2_PILCF</name>
<accession>A0A0C3CBB2</accession>
<gene>
    <name evidence="1" type="ORF">PILCRDRAFT_4232</name>
</gene>
<evidence type="ECO:0000313" key="2">
    <source>
        <dbReference type="Proteomes" id="UP000054166"/>
    </source>
</evidence>
<dbReference type="EMBL" id="KN832980">
    <property type="protein sequence ID" value="KIM86992.1"/>
    <property type="molecule type" value="Genomic_DNA"/>
</dbReference>
<protein>
    <submittedName>
        <fullName evidence="1">Uncharacterized protein</fullName>
    </submittedName>
</protein>
<keyword evidence="2" id="KW-1185">Reference proteome</keyword>
<evidence type="ECO:0000313" key="1">
    <source>
        <dbReference type="EMBL" id="KIM86992.1"/>
    </source>
</evidence>
<reference evidence="1 2" key="1">
    <citation type="submission" date="2014-04" db="EMBL/GenBank/DDBJ databases">
        <authorList>
            <consortium name="DOE Joint Genome Institute"/>
            <person name="Kuo A."/>
            <person name="Tarkka M."/>
            <person name="Buscot F."/>
            <person name="Kohler A."/>
            <person name="Nagy L.G."/>
            <person name="Floudas D."/>
            <person name="Copeland A."/>
            <person name="Barry K.W."/>
            <person name="Cichocki N."/>
            <person name="Veneault-Fourrey C."/>
            <person name="LaButti K."/>
            <person name="Lindquist E.A."/>
            <person name="Lipzen A."/>
            <person name="Lundell T."/>
            <person name="Morin E."/>
            <person name="Murat C."/>
            <person name="Sun H."/>
            <person name="Tunlid A."/>
            <person name="Henrissat B."/>
            <person name="Grigoriev I.V."/>
            <person name="Hibbett D.S."/>
            <person name="Martin F."/>
            <person name="Nordberg H.P."/>
            <person name="Cantor M.N."/>
            <person name="Hua S.X."/>
        </authorList>
    </citation>
    <scope>NUCLEOTIDE SEQUENCE [LARGE SCALE GENOMIC DNA]</scope>
    <source>
        <strain evidence="1 2">F 1598</strain>
    </source>
</reference>
<dbReference type="HOGENOM" id="CLU_084542_0_0_1"/>
<dbReference type="Proteomes" id="UP000054166">
    <property type="component" value="Unassembled WGS sequence"/>
</dbReference>
<dbReference type="InParanoid" id="A0A0C3CBB2"/>
<proteinExistence type="predicted"/>